<name>A0A834F8L4_ORYME</name>
<proteinExistence type="predicted"/>
<dbReference type="InterPro" id="IPR016186">
    <property type="entry name" value="C-type_lectin-like/link_sf"/>
</dbReference>
<feature type="chain" id="PRO_5032945381" description="C-type lectin domain-containing protein" evidence="2">
    <location>
        <begin position="22"/>
        <end position="122"/>
    </location>
</feature>
<gene>
    <name evidence="4" type="ORF">FQA47_011511</name>
</gene>
<evidence type="ECO:0000313" key="4">
    <source>
        <dbReference type="EMBL" id="KAF6725361.1"/>
    </source>
</evidence>
<feature type="region of interest" description="Disordered" evidence="1">
    <location>
        <begin position="102"/>
        <end position="122"/>
    </location>
</feature>
<dbReference type="PANTHER" id="PTHR45784">
    <property type="entry name" value="C-TYPE LECTIN DOMAIN FAMILY 20 MEMBER A-RELATED"/>
    <property type="match status" value="1"/>
</dbReference>
<dbReference type="AlphaFoldDB" id="A0A834F8L4"/>
<dbReference type="InterPro" id="IPR016187">
    <property type="entry name" value="CTDL_fold"/>
</dbReference>
<organism evidence="4 5">
    <name type="scientific">Oryzias melastigma</name>
    <name type="common">Marine medaka</name>
    <dbReference type="NCBI Taxonomy" id="30732"/>
    <lineage>
        <taxon>Eukaryota</taxon>
        <taxon>Metazoa</taxon>
        <taxon>Chordata</taxon>
        <taxon>Craniata</taxon>
        <taxon>Vertebrata</taxon>
        <taxon>Euteleostomi</taxon>
        <taxon>Actinopterygii</taxon>
        <taxon>Neopterygii</taxon>
        <taxon>Teleostei</taxon>
        <taxon>Neoteleostei</taxon>
        <taxon>Acanthomorphata</taxon>
        <taxon>Ovalentaria</taxon>
        <taxon>Atherinomorphae</taxon>
        <taxon>Beloniformes</taxon>
        <taxon>Adrianichthyidae</taxon>
        <taxon>Oryziinae</taxon>
        <taxon>Oryzias</taxon>
    </lineage>
</organism>
<comment type="caution">
    <text evidence="4">The sequence shown here is derived from an EMBL/GenBank/DDBJ whole genome shotgun (WGS) entry which is preliminary data.</text>
</comment>
<feature type="domain" description="C-type lectin" evidence="3">
    <location>
        <begin position="31"/>
        <end position="67"/>
    </location>
</feature>
<feature type="compositionally biased region" description="Polar residues" evidence="1">
    <location>
        <begin position="113"/>
        <end position="122"/>
    </location>
</feature>
<evidence type="ECO:0000259" key="3">
    <source>
        <dbReference type="Pfam" id="PF00059"/>
    </source>
</evidence>
<accession>A0A834F8L4</accession>
<dbReference type="InterPro" id="IPR001304">
    <property type="entry name" value="C-type_lectin-like"/>
</dbReference>
<evidence type="ECO:0000256" key="1">
    <source>
        <dbReference type="SAM" id="MobiDB-lite"/>
    </source>
</evidence>
<dbReference type="EMBL" id="WKFB01000363">
    <property type="protein sequence ID" value="KAF6725361.1"/>
    <property type="molecule type" value="Genomic_DNA"/>
</dbReference>
<protein>
    <recommendedName>
        <fullName evidence="3">C-type lectin domain-containing protein</fullName>
    </recommendedName>
</protein>
<evidence type="ECO:0000256" key="2">
    <source>
        <dbReference type="SAM" id="SignalP"/>
    </source>
</evidence>
<dbReference type="SUPFAM" id="SSF56436">
    <property type="entry name" value="C-type lectin-like"/>
    <property type="match status" value="1"/>
</dbReference>
<keyword evidence="2" id="KW-0732">Signal</keyword>
<evidence type="ECO:0000313" key="5">
    <source>
        <dbReference type="Proteomes" id="UP000646548"/>
    </source>
</evidence>
<dbReference type="PANTHER" id="PTHR45784:SF3">
    <property type="entry name" value="C-TYPE LECTIN DOMAIN FAMILY 4 MEMBER K-LIKE-RELATED"/>
    <property type="match status" value="1"/>
</dbReference>
<dbReference type="Gene3D" id="3.10.100.10">
    <property type="entry name" value="Mannose-Binding Protein A, subunit A"/>
    <property type="match status" value="1"/>
</dbReference>
<sequence length="122" mass="14069">MERLFLYLIAASALCDVFSVAQHHYLVFNETKTWTEAQSFCREKYADLATVDNMEDMNILTSLAVPQYLVQLKIQENSSLNLTDPVVLEELLRELKQRLKDQGVDGEPKLSWKRQSSGKIFN</sequence>
<feature type="signal peptide" evidence="2">
    <location>
        <begin position="1"/>
        <end position="21"/>
    </location>
</feature>
<reference evidence="4" key="1">
    <citation type="journal article" name="BMC Genomics">
        <title>Long-read sequencing and de novo genome assembly of marine medaka (Oryzias melastigma).</title>
        <authorList>
            <person name="Liang P."/>
            <person name="Saqib H.S.A."/>
            <person name="Ni X."/>
            <person name="Shen Y."/>
        </authorList>
    </citation>
    <scope>NUCLEOTIDE SEQUENCE</scope>
    <source>
        <strain evidence="4">Bigg-433</strain>
    </source>
</reference>
<dbReference type="Proteomes" id="UP000646548">
    <property type="component" value="Unassembled WGS sequence"/>
</dbReference>
<dbReference type="Pfam" id="PF00059">
    <property type="entry name" value="Lectin_C"/>
    <property type="match status" value="1"/>
</dbReference>